<keyword evidence="1" id="KW-1133">Transmembrane helix</keyword>
<dbReference type="EMBL" id="PEWA01000008">
    <property type="protein sequence ID" value="PIU73774.1"/>
    <property type="molecule type" value="Genomic_DNA"/>
</dbReference>
<name>A0A2M7AT37_9BACT</name>
<dbReference type="AlphaFoldDB" id="A0A2M7AT37"/>
<keyword evidence="1" id="KW-0472">Membrane</keyword>
<protein>
    <submittedName>
        <fullName evidence="2">Uncharacterized protein</fullName>
    </submittedName>
</protein>
<evidence type="ECO:0000256" key="1">
    <source>
        <dbReference type="SAM" id="Phobius"/>
    </source>
</evidence>
<dbReference type="GO" id="GO:0016020">
    <property type="term" value="C:membrane"/>
    <property type="evidence" value="ECO:0007669"/>
    <property type="project" value="InterPro"/>
</dbReference>
<proteinExistence type="predicted"/>
<feature type="transmembrane region" description="Helical" evidence="1">
    <location>
        <begin position="38"/>
        <end position="55"/>
    </location>
</feature>
<feature type="transmembrane region" description="Helical" evidence="1">
    <location>
        <begin position="75"/>
        <end position="92"/>
    </location>
</feature>
<dbReference type="Proteomes" id="UP000231407">
    <property type="component" value="Unassembled WGS sequence"/>
</dbReference>
<organism evidence="2 3">
    <name type="scientific">Candidatus Shapirobacteria bacterium CG06_land_8_20_14_3_00_40_12</name>
    <dbReference type="NCBI Taxonomy" id="1974881"/>
    <lineage>
        <taxon>Bacteria</taxon>
        <taxon>Candidatus Shapironibacteriota</taxon>
    </lineage>
</organism>
<evidence type="ECO:0000313" key="3">
    <source>
        <dbReference type="Proteomes" id="UP000231407"/>
    </source>
</evidence>
<gene>
    <name evidence="2" type="ORF">COS78_00540</name>
</gene>
<sequence length="96" mass="10884">MVENTGISFGINLPGIVVAEILALVIVGVFVIKNKNSLGWWLLLLGGGLNLRERLLFGKVTDYWPIFKTGIYNNINDYLIFIGLVMVIFRKWKKSK</sequence>
<feature type="transmembrane region" description="Helical" evidence="1">
    <location>
        <begin position="6"/>
        <end position="31"/>
    </location>
</feature>
<comment type="caution">
    <text evidence="2">The sequence shown here is derived from an EMBL/GenBank/DDBJ whole genome shotgun (WGS) entry which is preliminary data.</text>
</comment>
<accession>A0A2M7AT37</accession>
<keyword evidence="1" id="KW-0812">Transmembrane</keyword>
<dbReference type="InterPro" id="IPR001872">
    <property type="entry name" value="Peptidase_A8"/>
</dbReference>
<dbReference type="GO" id="GO:0006508">
    <property type="term" value="P:proteolysis"/>
    <property type="evidence" value="ECO:0007669"/>
    <property type="project" value="InterPro"/>
</dbReference>
<evidence type="ECO:0000313" key="2">
    <source>
        <dbReference type="EMBL" id="PIU73774.1"/>
    </source>
</evidence>
<reference evidence="3" key="1">
    <citation type="submission" date="2017-09" db="EMBL/GenBank/DDBJ databases">
        <title>Depth-based differentiation of microbial function through sediment-hosted aquifers and enrichment of novel symbionts in the deep terrestrial subsurface.</title>
        <authorList>
            <person name="Probst A.J."/>
            <person name="Ladd B."/>
            <person name="Jarett J.K."/>
            <person name="Geller-Mcgrath D.E."/>
            <person name="Sieber C.M.K."/>
            <person name="Emerson J.B."/>
            <person name="Anantharaman K."/>
            <person name="Thomas B.C."/>
            <person name="Malmstrom R."/>
            <person name="Stieglmeier M."/>
            <person name="Klingl A."/>
            <person name="Woyke T."/>
            <person name="Ryan C.M."/>
            <person name="Banfield J.F."/>
        </authorList>
    </citation>
    <scope>NUCLEOTIDE SEQUENCE [LARGE SCALE GENOMIC DNA]</scope>
</reference>
<dbReference type="GO" id="GO:0004190">
    <property type="term" value="F:aspartic-type endopeptidase activity"/>
    <property type="evidence" value="ECO:0007669"/>
    <property type="project" value="InterPro"/>
</dbReference>
<dbReference type="Pfam" id="PF01252">
    <property type="entry name" value="Peptidase_A8"/>
    <property type="match status" value="1"/>
</dbReference>